<protein>
    <submittedName>
        <fullName evidence="2">Uncharacterized protein</fullName>
    </submittedName>
</protein>
<accession>A0A0M8PGN2</accession>
<organism evidence="2 3">
    <name type="scientific">Penicillium nordicum</name>
    <dbReference type="NCBI Taxonomy" id="229535"/>
    <lineage>
        <taxon>Eukaryota</taxon>
        <taxon>Fungi</taxon>
        <taxon>Dikarya</taxon>
        <taxon>Ascomycota</taxon>
        <taxon>Pezizomycotina</taxon>
        <taxon>Eurotiomycetes</taxon>
        <taxon>Eurotiomycetidae</taxon>
        <taxon>Eurotiales</taxon>
        <taxon>Aspergillaceae</taxon>
        <taxon>Penicillium</taxon>
    </lineage>
</organism>
<evidence type="ECO:0000256" key="1">
    <source>
        <dbReference type="SAM" id="MobiDB-lite"/>
    </source>
</evidence>
<proteinExistence type="predicted"/>
<feature type="region of interest" description="Disordered" evidence="1">
    <location>
        <begin position="1"/>
        <end position="98"/>
    </location>
</feature>
<feature type="compositionally biased region" description="Basic and acidic residues" evidence="1">
    <location>
        <begin position="87"/>
        <end position="98"/>
    </location>
</feature>
<dbReference type="Proteomes" id="UP000037696">
    <property type="component" value="Unassembled WGS sequence"/>
</dbReference>
<reference evidence="2 3" key="1">
    <citation type="submission" date="2015-08" db="EMBL/GenBank/DDBJ databases">
        <title>Genome sequencing of Penicillium nordicum.</title>
        <authorList>
            <person name="Nguyen H.D."/>
            <person name="Seifert K.A."/>
        </authorList>
    </citation>
    <scope>NUCLEOTIDE SEQUENCE [LARGE SCALE GENOMIC DNA]</scope>
    <source>
        <strain evidence="2 3">DAOMC 185683</strain>
    </source>
</reference>
<dbReference type="OrthoDB" id="2279190at2759"/>
<dbReference type="EMBL" id="LHQQ01000007">
    <property type="protein sequence ID" value="KOS48274.1"/>
    <property type="molecule type" value="Genomic_DNA"/>
</dbReference>
<name>A0A0M8PGN2_9EURO</name>
<dbReference type="AlphaFoldDB" id="A0A0M8PGN2"/>
<comment type="caution">
    <text evidence="2">The sequence shown here is derived from an EMBL/GenBank/DDBJ whole genome shotgun (WGS) entry which is preliminary data.</text>
</comment>
<keyword evidence="3" id="KW-1185">Reference proteome</keyword>
<evidence type="ECO:0000313" key="3">
    <source>
        <dbReference type="Proteomes" id="UP000037696"/>
    </source>
</evidence>
<gene>
    <name evidence="2" type="ORF">ACN38_g785</name>
</gene>
<sequence length="129" mass="13269">MAKKNKSQKAKSGENSPTGPKPSQTITPNSSNETDLPPPPNSAPTDSATGLGNRKGNPADDTTGAISDTAAGTLPSTGGLTIPGETVTKKKEGEDDKGSLQIKIHLNLHAKVKLELDAQIYGDIVIGLL</sequence>
<evidence type="ECO:0000313" key="2">
    <source>
        <dbReference type="EMBL" id="KOS48274.1"/>
    </source>
</evidence>
<feature type="compositionally biased region" description="Polar residues" evidence="1">
    <location>
        <begin position="13"/>
        <end position="34"/>
    </location>
</feature>